<accession>A0A2S9MSW6</accession>
<feature type="domain" description="Terminase ATPase subunit N-terminal" evidence="3">
    <location>
        <begin position="13"/>
        <end position="68"/>
    </location>
</feature>
<reference evidence="5 6" key="1">
    <citation type="submission" date="2018-03" db="EMBL/GenBank/DDBJ databases">
        <authorList>
            <person name="Keele B.F."/>
        </authorList>
    </citation>
    <scope>NUCLEOTIDE SEQUENCE [LARGE SCALE GENOMIC DNA]</scope>
    <source>
        <strain evidence="5 6">AU19729</strain>
    </source>
</reference>
<evidence type="ECO:0000259" key="3">
    <source>
        <dbReference type="Pfam" id="PF06056"/>
    </source>
</evidence>
<dbReference type="Gene3D" id="3.40.50.300">
    <property type="entry name" value="P-loop containing nucleotide triphosphate hydrolases"/>
    <property type="match status" value="1"/>
</dbReference>
<evidence type="ECO:0000313" key="5">
    <source>
        <dbReference type="EMBL" id="PRF62066.1"/>
    </source>
</evidence>
<dbReference type="InterPro" id="IPR035421">
    <property type="entry name" value="Terminase_6C"/>
</dbReference>
<proteinExistence type="predicted"/>
<evidence type="ECO:0000259" key="4">
    <source>
        <dbReference type="Pfam" id="PF17289"/>
    </source>
</evidence>
<feature type="region of interest" description="Disordered" evidence="2">
    <location>
        <begin position="106"/>
        <end position="131"/>
    </location>
</feature>
<evidence type="ECO:0000256" key="2">
    <source>
        <dbReference type="SAM" id="MobiDB-lite"/>
    </source>
</evidence>
<dbReference type="InterPro" id="IPR027417">
    <property type="entry name" value="P-loop_NTPase"/>
</dbReference>
<dbReference type="RefSeq" id="WP_105795520.1">
    <property type="nucleotide sequence ID" value="NZ_JAGSWF010000044.1"/>
</dbReference>
<dbReference type="EMBL" id="PVGH01000046">
    <property type="protein sequence ID" value="PRF62066.1"/>
    <property type="molecule type" value="Genomic_DNA"/>
</dbReference>
<feature type="compositionally biased region" description="Basic and acidic residues" evidence="2">
    <location>
        <begin position="119"/>
        <end position="131"/>
    </location>
</feature>
<dbReference type="Pfam" id="PF17289">
    <property type="entry name" value="Terminase_6C"/>
    <property type="match status" value="1"/>
</dbReference>
<dbReference type="Pfam" id="PF06056">
    <property type="entry name" value="Terminase_5"/>
    <property type="match status" value="1"/>
</dbReference>
<sequence>MLNTADNPTIEIDPRKAARALFFQGWRVSSIARHMGIKRATVEAWKQRDGWQKVHPLDTVESTIEMRMNALVAKDKKDGSDYKEIDLLGRQLERIARIRRYGETGKESDLNPNIAARNEAPKRKPSKNDFSDEQRDRLLEAFRDSLFDYQKVWFRNGHQRTRNILKSRQIGATWYFAREALADAIDTGRNQIFLSASRAQAHVFRQYITQFAREAADVELTGDPIILPNEATLYFLGTNARTAQSYHGNFYFDEYFWVPRFKELNKVASGMAMHKHWRKTYFSTPSSIGHEAYPFWSGAHINRGRAKADHVHFDVTHKALSSGRLCEDRQWRQIVTVEDAARAGCMLFDLDELRLEYSAEEYANLLMCQFIDDTASIFTLANLQRCMVDSWELWDDFKPLTSPSRPFGYQPVWIGYDPALSGDSAGCVVVAPPAVDGGPFRVLEKHQWRGMDFEAQAASIKKITDRYRVDYMAIDTTGIGQGVYQLVKQFYPRAVAFNYSPEVKGRLVLKGLSVVGNARLQFDAGWTDMAAAFMAIKKTVTPSGRNVTYEASRSEQTGHADLAWAVLHAISNEPLEGTAARKKGKVEIYS</sequence>
<protein>
    <submittedName>
        <fullName evidence="5">Terminase</fullName>
    </submittedName>
</protein>
<dbReference type="AlphaFoldDB" id="A0A2S9MSW6"/>
<organism evidence="5 6">
    <name type="scientific">Burkholderia multivorans</name>
    <dbReference type="NCBI Taxonomy" id="87883"/>
    <lineage>
        <taxon>Bacteria</taxon>
        <taxon>Pseudomonadati</taxon>
        <taxon>Pseudomonadota</taxon>
        <taxon>Betaproteobacteria</taxon>
        <taxon>Burkholderiales</taxon>
        <taxon>Burkholderiaceae</taxon>
        <taxon>Burkholderia</taxon>
        <taxon>Burkholderia cepacia complex</taxon>
    </lineage>
</organism>
<dbReference type="InterPro" id="IPR010332">
    <property type="entry name" value="ATPase_terminase-su_N"/>
</dbReference>
<evidence type="ECO:0000256" key="1">
    <source>
        <dbReference type="ARBA" id="ARBA00022612"/>
    </source>
</evidence>
<feature type="domain" description="Terminase large subunit gp17-like C-terminal" evidence="4">
    <location>
        <begin position="414"/>
        <end position="572"/>
    </location>
</feature>
<keyword evidence="1" id="KW-1188">Viral release from host cell</keyword>
<dbReference type="Pfam" id="PF03237">
    <property type="entry name" value="Terminase_6N"/>
    <property type="match status" value="1"/>
</dbReference>
<gene>
    <name evidence="5" type="ORF">C6Q15_10475</name>
</gene>
<comment type="caution">
    <text evidence="5">The sequence shown here is derived from an EMBL/GenBank/DDBJ whole genome shotgun (WGS) entry which is preliminary data.</text>
</comment>
<evidence type="ECO:0000313" key="6">
    <source>
        <dbReference type="Proteomes" id="UP000238982"/>
    </source>
</evidence>
<dbReference type="Gene3D" id="3.30.420.240">
    <property type="match status" value="1"/>
</dbReference>
<dbReference type="Proteomes" id="UP000238982">
    <property type="component" value="Unassembled WGS sequence"/>
</dbReference>
<name>A0A2S9MSW6_9BURK</name>